<dbReference type="PROSITE" id="PS50887">
    <property type="entry name" value="GGDEF"/>
    <property type="match status" value="1"/>
</dbReference>
<dbReference type="EMBL" id="CP015249">
    <property type="protein sequence ID" value="ANB16129.1"/>
    <property type="molecule type" value="Genomic_DNA"/>
</dbReference>
<dbReference type="EC" id="2.7.7.65" evidence="2"/>
<dbReference type="Pfam" id="PF00498">
    <property type="entry name" value="FHA"/>
    <property type="match status" value="1"/>
</dbReference>
<dbReference type="Gene3D" id="2.60.200.20">
    <property type="match status" value="1"/>
</dbReference>
<evidence type="ECO:0000256" key="4">
    <source>
        <dbReference type="SAM" id="MobiDB-lite"/>
    </source>
</evidence>
<evidence type="ECO:0000259" key="6">
    <source>
        <dbReference type="PROSITE" id="PS50887"/>
    </source>
</evidence>
<dbReference type="SUPFAM" id="SSF55073">
    <property type="entry name" value="Nucleotide cyclase"/>
    <property type="match status" value="1"/>
</dbReference>
<dbReference type="KEGG" id="dko:I596_89"/>
<dbReference type="AlphaFoldDB" id="A0A167G3V8"/>
<dbReference type="STRING" id="1300342.I596_89"/>
<dbReference type="OrthoDB" id="9803824at2"/>
<comment type="catalytic activity">
    <reaction evidence="3">
        <text>2 GTP = 3',3'-c-di-GMP + 2 diphosphate</text>
        <dbReference type="Rhea" id="RHEA:24898"/>
        <dbReference type="ChEBI" id="CHEBI:33019"/>
        <dbReference type="ChEBI" id="CHEBI:37565"/>
        <dbReference type="ChEBI" id="CHEBI:58805"/>
        <dbReference type="EC" id="2.7.7.65"/>
    </reaction>
</comment>
<evidence type="ECO:0000256" key="3">
    <source>
        <dbReference type="ARBA" id="ARBA00034247"/>
    </source>
</evidence>
<dbReference type="InterPro" id="IPR043128">
    <property type="entry name" value="Rev_trsase/Diguanyl_cyclase"/>
</dbReference>
<feature type="region of interest" description="Disordered" evidence="4">
    <location>
        <begin position="1"/>
        <end position="20"/>
    </location>
</feature>
<reference evidence="7 8" key="1">
    <citation type="submission" date="2016-04" db="EMBL/GenBank/DDBJ databases">
        <title>Complete genome sequence of Dokdonella koreensis DS-123T.</title>
        <authorList>
            <person name="Kim J.F."/>
            <person name="Lee H."/>
            <person name="Kwak M.-J."/>
        </authorList>
    </citation>
    <scope>NUCLEOTIDE SEQUENCE [LARGE SCALE GENOMIC DNA]</scope>
    <source>
        <strain evidence="7 8">DS-123</strain>
    </source>
</reference>
<dbReference type="FunFam" id="3.30.70.270:FF:000001">
    <property type="entry name" value="Diguanylate cyclase domain protein"/>
    <property type="match status" value="1"/>
</dbReference>
<keyword evidence="8" id="KW-1185">Reference proteome</keyword>
<dbReference type="Gene3D" id="3.30.70.270">
    <property type="match status" value="1"/>
</dbReference>
<dbReference type="RefSeq" id="WP_067642598.1">
    <property type="nucleotide sequence ID" value="NZ_CP015249.1"/>
</dbReference>
<dbReference type="PROSITE" id="PS50006">
    <property type="entry name" value="FHA_DOMAIN"/>
    <property type="match status" value="1"/>
</dbReference>
<dbReference type="GO" id="GO:1902201">
    <property type="term" value="P:negative regulation of bacterial-type flagellum-dependent cell motility"/>
    <property type="evidence" value="ECO:0007669"/>
    <property type="project" value="TreeGrafter"/>
</dbReference>
<dbReference type="InterPro" id="IPR000160">
    <property type="entry name" value="GGDEF_dom"/>
</dbReference>
<gene>
    <name evidence="7" type="ORF">I596_89</name>
</gene>
<dbReference type="GO" id="GO:0043709">
    <property type="term" value="P:cell adhesion involved in single-species biofilm formation"/>
    <property type="evidence" value="ECO:0007669"/>
    <property type="project" value="TreeGrafter"/>
</dbReference>
<dbReference type="PANTHER" id="PTHR45138:SF9">
    <property type="entry name" value="DIGUANYLATE CYCLASE DGCM-RELATED"/>
    <property type="match status" value="1"/>
</dbReference>
<evidence type="ECO:0000313" key="8">
    <source>
        <dbReference type="Proteomes" id="UP000076830"/>
    </source>
</evidence>
<dbReference type="InterPro" id="IPR029787">
    <property type="entry name" value="Nucleotide_cyclase"/>
</dbReference>
<dbReference type="GO" id="GO:0052621">
    <property type="term" value="F:diguanylate cyclase activity"/>
    <property type="evidence" value="ECO:0007669"/>
    <property type="project" value="UniProtKB-EC"/>
</dbReference>
<dbReference type="CDD" id="cd00060">
    <property type="entry name" value="FHA"/>
    <property type="match status" value="1"/>
</dbReference>
<dbReference type="InterPro" id="IPR050469">
    <property type="entry name" value="Diguanylate_Cyclase"/>
</dbReference>
<name>A0A167G3V8_9GAMM</name>
<dbReference type="SMART" id="SM00240">
    <property type="entry name" value="FHA"/>
    <property type="match status" value="1"/>
</dbReference>
<evidence type="ECO:0000256" key="1">
    <source>
        <dbReference type="ARBA" id="ARBA00001946"/>
    </source>
</evidence>
<sequence>MSSRDNDPSTTQRRTIRPQRELGVEHGQACLIVLQGQRLGQRIDLGRSPLVIGRAPDADLQLLEHSISRQHSRIWLEPSGYRIKDLDSTNKTFLNDQPIIEAELKDGDHITIGSWVFKFMDASSLEMRYHEELYLLATLDPLTELYNRRQFLELLEKELARSASHSRPLALLIIDLDNFKEVNDRYGHPAGDIVLRRVASILRDQAPQELIVSRIGGEEFAIIVPEQPIEHAVAFAEGVRAAVAALDLHADTGPPVPPGITISIGVASRDAETSTVSKLLRAADEQLYRAKQAGRNKVCSPLR</sequence>
<dbReference type="NCBIfam" id="TIGR00254">
    <property type="entry name" value="GGDEF"/>
    <property type="match status" value="1"/>
</dbReference>
<dbReference type="CDD" id="cd01949">
    <property type="entry name" value="GGDEF"/>
    <property type="match status" value="1"/>
</dbReference>
<evidence type="ECO:0000256" key="2">
    <source>
        <dbReference type="ARBA" id="ARBA00012528"/>
    </source>
</evidence>
<feature type="domain" description="GGDEF" evidence="6">
    <location>
        <begin position="167"/>
        <end position="303"/>
    </location>
</feature>
<dbReference type="SMART" id="SM00267">
    <property type="entry name" value="GGDEF"/>
    <property type="match status" value="1"/>
</dbReference>
<dbReference type="PANTHER" id="PTHR45138">
    <property type="entry name" value="REGULATORY COMPONENTS OF SENSORY TRANSDUCTION SYSTEM"/>
    <property type="match status" value="1"/>
</dbReference>
<comment type="cofactor">
    <cofactor evidence="1">
        <name>Mg(2+)</name>
        <dbReference type="ChEBI" id="CHEBI:18420"/>
    </cofactor>
</comment>
<dbReference type="InterPro" id="IPR008984">
    <property type="entry name" value="SMAD_FHA_dom_sf"/>
</dbReference>
<feature type="domain" description="FHA" evidence="5">
    <location>
        <begin position="50"/>
        <end position="99"/>
    </location>
</feature>
<dbReference type="GO" id="GO:0005886">
    <property type="term" value="C:plasma membrane"/>
    <property type="evidence" value="ECO:0007669"/>
    <property type="project" value="TreeGrafter"/>
</dbReference>
<dbReference type="InterPro" id="IPR000253">
    <property type="entry name" value="FHA_dom"/>
</dbReference>
<protein>
    <recommendedName>
        <fullName evidence="2">diguanylate cyclase</fullName>
        <ecNumber evidence="2">2.7.7.65</ecNumber>
    </recommendedName>
</protein>
<organism evidence="7 8">
    <name type="scientific">Dokdonella koreensis DS-123</name>
    <dbReference type="NCBI Taxonomy" id="1300342"/>
    <lineage>
        <taxon>Bacteria</taxon>
        <taxon>Pseudomonadati</taxon>
        <taxon>Pseudomonadota</taxon>
        <taxon>Gammaproteobacteria</taxon>
        <taxon>Lysobacterales</taxon>
        <taxon>Rhodanobacteraceae</taxon>
        <taxon>Dokdonella</taxon>
    </lineage>
</organism>
<dbReference type="SUPFAM" id="SSF49879">
    <property type="entry name" value="SMAD/FHA domain"/>
    <property type="match status" value="1"/>
</dbReference>
<evidence type="ECO:0000259" key="5">
    <source>
        <dbReference type="PROSITE" id="PS50006"/>
    </source>
</evidence>
<proteinExistence type="predicted"/>
<dbReference type="Pfam" id="PF00990">
    <property type="entry name" value="GGDEF"/>
    <property type="match status" value="1"/>
</dbReference>
<accession>A0A167G3V8</accession>
<dbReference type="Proteomes" id="UP000076830">
    <property type="component" value="Chromosome"/>
</dbReference>
<evidence type="ECO:0000313" key="7">
    <source>
        <dbReference type="EMBL" id="ANB16129.1"/>
    </source>
</evidence>